<dbReference type="EC" id="3.1.1.-" evidence="3"/>
<evidence type="ECO:0000313" key="6">
    <source>
        <dbReference type="Proteomes" id="UP000238375"/>
    </source>
</evidence>
<feature type="signal peptide" evidence="3">
    <location>
        <begin position="1"/>
        <end position="24"/>
    </location>
</feature>
<dbReference type="InterPro" id="IPR029058">
    <property type="entry name" value="AB_hydrolase_fold"/>
</dbReference>
<dbReference type="PROSITE" id="PS51318">
    <property type="entry name" value="TAT"/>
    <property type="match status" value="1"/>
</dbReference>
<gene>
    <name evidence="5" type="ORF">CLV58_103184</name>
</gene>
<dbReference type="GO" id="GO:0016787">
    <property type="term" value="F:hydrolase activity"/>
    <property type="evidence" value="ECO:0007669"/>
    <property type="project" value="UniProtKB-KW"/>
</dbReference>
<dbReference type="Pfam" id="PF00135">
    <property type="entry name" value="COesterase"/>
    <property type="match status" value="1"/>
</dbReference>
<feature type="chain" id="PRO_5015368643" description="Carboxylic ester hydrolase" evidence="3">
    <location>
        <begin position="25"/>
        <end position="567"/>
    </location>
</feature>
<dbReference type="PROSITE" id="PS00122">
    <property type="entry name" value="CARBOXYLESTERASE_B_1"/>
    <property type="match status" value="1"/>
</dbReference>
<evidence type="ECO:0000256" key="3">
    <source>
        <dbReference type="RuleBase" id="RU361235"/>
    </source>
</evidence>
<dbReference type="InterPro" id="IPR006311">
    <property type="entry name" value="TAT_signal"/>
</dbReference>
<keyword evidence="6" id="KW-1185">Reference proteome</keyword>
<dbReference type="InterPro" id="IPR002018">
    <property type="entry name" value="CarbesteraseB"/>
</dbReference>
<organism evidence="5 6">
    <name type="scientific">Spirosoma oryzae</name>
    <dbReference type="NCBI Taxonomy" id="1469603"/>
    <lineage>
        <taxon>Bacteria</taxon>
        <taxon>Pseudomonadati</taxon>
        <taxon>Bacteroidota</taxon>
        <taxon>Cytophagia</taxon>
        <taxon>Cytophagales</taxon>
        <taxon>Cytophagaceae</taxon>
        <taxon>Spirosoma</taxon>
    </lineage>
</organism>
<dbReference type="SUPFAM" id="SSF53474">
    <property type="entry name" value="alpha/beta-Hydrolases"/>
    <property type="match status" value="1"/>
</dbReference>
<proteinExistence type="inferred from homology"/>
<evidence type="ECO:0000259" key="4">
    <source>
        <dbReference type="Pfam" id="PF00135"/>
    </source>
</evidence>
<dbReference type="AlphaFoldDB" id="A0A2T0TEX0"/>
<comment type="similarity">
    <text evidence="1 3">Belongs to the type-B carboxylesterase/lipase family.</text>
</comment>
<name>A0A2T0TEX0_9BACT</name>
<feature type="domain" description="Carboxylesterase type B" evidence="4">
    <location>
        <begin position="52"/>
        <end position="551"/>
    </location>
</feature>
<dbReference type="Proteomes" id="UP000238375">
    <property type="component" value="Unassembled WGS sequence"/>
</dbReference>
<keyword evidence="2 3" id="KW-0378">Hydrolase</keyword>
<sequence>MNASRRTFLHSLGVGAASFGTANAAVAKTLPASVPPKAVADDQVLFVGDDIAVVNTQYGRVRGFVLRGISQFLGIPYGADTAGKNRFMPPQKPEPWSDIRPALWWGNSAPQIMEKRYANPYASFVDHWNYDDVSEDCLKLNVWTPALDRQKRPQDRLPQDRLPVVVWLHGGGFTNGNGIEQDGYHGENLARKGNLVFCSLNHRLGPLGYTDLKAAGGQDAERFAASGNVGNLDMVAALEWIKNNIANFGGDPANVTIIGQSGGGAKVTTLLNMPSAKGLFHKAVALSGSSLAGVNKAYAEKLGQQVLTEAGLQPSEIDKLQQIPWRQYIDIANRAVDKLADEAKRMNIQRGGFSPVSDGTYLSDKPFFSDAGDFSADIPLLICTTFHEWNPDRTEAELERISLDGVKEKLTPRFGAKTNEIVDAYASTFPKARPVELWALIVSNRKNAVAAADAKASQQKAPVYMAWFGWQPPLFDNRMRAFHCDDICFWFYNTDLMLTHTGGGKRPRALSEKMAGSFINFAKTGNPNGGGLPTWKPYTTQNGETMILDDTCALVNDPDREARKSLA</sequence>
<evidence type="ECO:0000256" key="1">
    <source>
        <dbReference type="ARBA" id="ARBA00005964"/>
    </source>
</evidence>
<dbReference type="PANTHER" id="PTHR11559">
    <property type="entry name" value="CARBOXYLESTERASE"/>
    <property type="match status" value="1"/>
</dbReference>
<dbReference type="Gene3D" id="3.40.50.1820">
    <property type="entry name" value="alpha/beta hydrolase"/>
    <property type="match status" value="1"/>
</dbReference>
<evidence type="ECO:0000256" key="2">
    <source>
        <dbReference type="ARBA" id="ARBA00022801"/>
    </source>
</evidence>
<keyword evidence="3" id="KW-0732">Signal</keyword>
<dbReference type="InterPro" id="IPR050309">
    <property type="entry name" value="Type-B_Carboxylest/Lipase"/>
</dbReference>
<evidence type="ECO:0000313" key="5">
    <source>
        <dbReference type="EMBL" id="PRY44215.1"/>
    </source>
</evidence>
<reference evidence="5 6" key="1">
    <citation type="submission" date="2018-03" db="EMBL/GenBank/DDBJ databases">
        <title>Genomic Encyclopedia of Archaeal and Bacterial Type Strains, Phase II (KMG-II): from individual species to whole genera.</title>
        <authorList>
            <person name="Goeker M."/>
        </authorList>
    </citation>
    <scope>NUCLEOTIDE SEQUENCE [LARGE SCALE GENOMIC DNA]</scope>
    <source>
        <strain evidence="5 6">DSM 28354</strain>
    </source>
</reference>
<comment type="caution">
    <text evidence="5">The sequence shown here is derived from an EMBL/GenBank/DDBJ whole genome shotgun (WGS) entry which is preliminary data.</text>
</comment>
<dbReference type="RefSeq" id="WP_106136631.1">
    <property type="nucleotide sequence ID" value="NZ_PVTE01000003.1"/>
</dbReference>
<dbReference type="OrthoDB" id="9775851at2"/>
<dbReference type="InterPro" id="IPR019826">
    <property type="entry name" value="Carboxylesterase_B_AS"/>
</dbReference>
<accession>A0A2T0TEX0</accession>
<protein>
    <recommendedName>
        <fullName evidence="3">Carboxylic ester hydrolase</fullName>
        <ecNumber evidence="3">3.1.1.-</ecNumber>
    </recommendedName>
</protein>
<dbReference type="EMBL" id="PVTE01000003">
    <property type="protein sequence ID" value="PRY44215.1"/>
    <property type="molecule type" value="Genomic_DNA"/>
</dbReference>